<accession>A0A0Q3M0K0</accession>
<feature type="domain" description="CCHC-type" evidence="3">
    <location>
        <begin position="159"/>
        <end position="172"/>
    </location>
</feature>
<sequence>MTKARSSAQSRFLAVGIFLSVLTVSSKQVVDHMKRVWKIRGSVDTHNLSDKRFIIEFCEEGDFSHDAILIEALKDGEDPDAVNFEAIPIWDLTRELGQKIGVLINIDNSARGDLCSKFVSARIRLHINAALQEEIDLVDKITNEEVPVNIFYERLPTYCTRCGHIGHAADRCSRTAPNSVKIVKPDLEVDALQVDDPRRWALPESTGVGCHPRPPTLPCPPPPPPAALLSAPKAHLPLVNLMVKKVANLSV</sequence>
<evidence type="ECO:0000313" key="5">
    <source>
        <dbReference type="EnsemblPlants" id="KQJ98005"/>
    </source>
</evidence>
<keyword evidence="1" id="KW-0862">Zinc</keyword>
<reference evidence="4 5" key="1">
    <citation type="journal article" date="2010" name="Nature">
        <title>Genome sequencing and analysis of the model grass Brachypodium distachyon.</title>
        <authorList>
            <consortium name="International Brachypodium Initiative"/>
        </authorList>
    </citation>
    <scope>NUCLEOTIDE SEQUENCE [LARGE SCALE GENOMIC DNA]</scope>
    <source>
        <strain evidence="4 5">Bd21</strain>
    </source>
</reference>
<dbReference type="Proteomes" id="UP000008810">
    <property type="component" value="Chromosome 3"/>
</dbReference>
<dbReference type="Pfam" id="PF14392">
    <property type="entry name" value="zf-CCHC_4"/>
    <property type="match status" value="1"/>
</dbReference>
<evidence type="ECO:0000313" key="6">
    <source>
        <dbReference type="Proteomes" id="UP000008810"/>
    </source>
</evidence>
<reference evidence="5" key="3">
    <citation type="submission" date="2018-08" db="UniProtKB">
        <authorList>
            <consortium name="EnsemblPlants"/>
        </authorList>
    </citation>
    <scope>IDENTIFICATION</scope>
    <source>
        <strain evidence="5">cv. Bd21</strain>
    </source>
</reference>
<dbReference type="PANTHER" id="PTHR31286:SF180">
    <property type="entry name" value="OS10G0362600 PROTEIN"/>
    <property type="match status" value="1"/>
</dbReference>
<dbReference type="AlphaFoldDB" id="A0A0Q3M0K0"/>
<keyword evidence="1" id="KW-0863">Zinc-finger</keyword>
<dbReference type="PANTHER" id="PTHR31286">
    <property type="entry name" value="GLYCINE-RICH CELL WALL STRUCTURAL PROTEIN 1.8-LIKE"/>
    <property type="match status" value="1"/>
</dbReference>
<keyword evidence="6" id="KW-1185">Reference proteome</keyword>
<dbReference type="InterPro" id="IPR025836">
    <property type="entry name" value="Zn_knuckle_CX2CX4HX4C"/>
</dbReference>
<dbReference type="OrthoDB" id="692417at2759"/>
<keyword evidence="2" id="KW-0732">Signal</keyword>
<dbReference type="GO" id="GO:0008270">
    <property type="term" value="F:zinc ion binding"/>
    <property type="evidence" value="ECO:0007669"/>
    <property type="project" value="UniProtKB-KW"/>
</dbReference>
<dbReference type="EnsemblPlants" id="KQJ98005">
    <property type="protein sequence ID" value="KQJ98005"/>
    <property type="gene ID" value="BRADI_3g34612v3"/>
</dbReference>
<gene>
    <name evidence="4" type="ORF">BRADI_3g34612v3</name>
</gene>
<evidence type="ECO:0000256" key="2">
    <source>
        <dbReference type="SAM" id="SignalP"/>
    </source>
</evidence>
<dbReference type="InParanoid" id="A0A0Q3M0K0"/>
<proteinExistence type="predicted"/>
<name>A0A0Q3M0K0_BRADI</name>
<evidence type="ECO:0000256" key="1">
    <source>
        <dbReference type="PROSITE-ProRule" id="PRU00047"/>
    </source>
</evidence>
<evidence type="ECO:0000313" key="4">
    <source>
        <dbReference type="EMBL" id="KQJ98005.1"/>
    </source>
</evidence>
<protein>
    <recommendedName>
        <fullName evidence="3">CCHC-type domain-containing protein</fullName>
    </recommendedName>
</protein>
<organism evidence="4">
    <name type="scientific">Brachypodium distachyon</name>
    <name type="common">Purple false brome</name>
    <name type="synonym">Trachynia distachya</name>
    <dbReference type="NCBI Taxonomy" id="15368"/>
    <lineage>
        <taxon>Eukaryota</taxon>
        <taxon>Viridiplantae</taxon>
        <taxon>Streptophyta</taxon>
        <taxon>Embryophyta</taxon>
        <taxon>Tracheophyta</taxon>
        <taxon>Spermatophyta</taxon>
        <taxon>Magnoliopsida</taxon>
        <taxon>Liliopsida</taxon>
        <taxon>Poales</taxon>
        <taxon>Poaceae</taxon>
        <taxon>BOP clade</taxon>
        <taxon>Pooideae</taxon>
        <taxon>Stipodae</taxon>
        <taxon>Brachypodieae</taxon>
        <taxon>Brachypodium</taxon>
    </lineage>
</organism>
<dbReference type="GO" id="GO:0003676">
    <property type="term" value="F:nucleic acid binding"/>
    <property type="evidence" value="ECO:0007669"/>
    <property type="project" value="InterPro"/>
</dbReference>
<dbReference type="InterPro" id="IPR001878">
    <property type="entry name" value="Znf_CCHC"/>
</dbReference>
<dbReference type="PROSITE" id="PS50158">
    <property type="entry name" value="ZF_CCHC"/>
    <property type="match status" value="1"/>
</dbReference>
<reference evidence="4" key="2">
    <citation type="submission" date="2017-06" db="EMBL/GenBank/DDBJ databases">
        <title>WGS assembly of Brachypodium distachyon.</title>
        <authorList>
            <consortium name="The International Brachypodium Initiative"/>
            <person name="Lucas S."/>
            <person name="Harmon-Smith M."/>
            <person name="Lail K."/>
            <person name="Tice H."/>
            <person name="Grimwood J."/>
            <person name="Bruce D."/>
            <person name="Barry K."/>
            <person name="Shu S."/>
            <person name="Lindquist E."/>
            <person name="Wang M."/>
            <person name="Pitluck S."/>
            <person name="Vogel J.P."/>
            <person name="Garvin D.F."/>
            <person name="Mockler T.C."/>
            <person name="Schmutz J."/>
            <person name="Rokhsar D."/>
            <person name="Bevan M.W."/>
        </authorList>
    </citation>
    <scope>NUCLEOTIDE SEQUENCE</scope>
    <source>
        <strain evidence="4">Bd21</strain>
    </source>
</reference>
<feature type="signal peptide" evidence="2">
    <location>
        <begin position="1"/>
        <end position="27"/>
    </location>
</feature>
<evidence type="ECO:0000259" key="3">
    <source>
        <dbReference type="PROSITE" id="PS50158"/>
    </source>
</evidence>
<dbReference type="InterPro" id="IPR040256">
    <property type="entry name" value="At4g02000-like"/>
</dbReference>
<dbReference type="Gramene" id="KQJ98005">
    <property type="protein sequence ID" value="KQJ98005"/>
    <property type="gene ID" value="BRADI_3g34612v3"/>
</dbReference>
<keyword evidence="1" id="KW-0479">Metal-binding</keyword>
<feature type="chain" id="PRO_5033725035" description="CCHC-type domain-containing protein" evidence="2">
    <location>
        <begin position="28"/>
        <end position="251"/>
    </location>
</feature>
<dbReference type="EMBL" id="CM000882">
    <property type="protein sequence ID" value="KQJ98005.1"/>
    <property type="molecule type" value="Genomic_DNA"/>
</dbReference>